<dbReference type="GeneID" id="25319828"/>
<keyword evidence="5" id="KW-0408">Iron</keyword>
<keyword evidence="7" id="KW-0051">Antiviral defense</keyword>
<keyword evidence="2" id="KW-0004">4Fe-4S</keyword>
<dbReference type="OrthoDB" id="549750at2759"/>
<evidence type="ECO:0000256" key="3">
    <source>
        <dbReference type="ARBA" id="ARBA00022691"/>
    </source>
</evidence>
<dbReference type="GO" id="GO:0051607">
    <property type="term" value="P:defense response to virus"/>
    <property type="evidence" value="ECO:0007669"/>
    <property type="project" value="UniProtKB-KW"/>
</dbReference>
<keyword evidence="3" id="KW-0949">S-adenosyl-L-methionine</keyword>
<dbReference type="PANTHER" id="PTHR21339">
    <property type="entry name" value="RADICAL S-ADENOSYL METHIONINE DOMAIN-CONTAINING PROTEIN 2"/>
    <property type="match status" value="1"/>
</dbReference>
<evidence type="ECO:0000259" key="8">
    <source>
        <dbReference type="PROSITE" id="PS51918"/>
    </source>
</evidence>
<keyword evidence="10" id="KW-1185">Reference proteome</keyword>
<organism evidence="9 10">
    <name type="scientific">Rasamsonia emersonii (strain ATCC 16479 / CBS 393.64 / IMI 116815)</name>
    <dbReference type="NCBI Taxonomy" id="1408163"/>
    <lineage>
        <taxon>Eukaryota</taxon>
        <taxon>Fungi</taxon>
        <taxon>Dikarya</taxon>
        <taxon>Ascomycota</taxon>
        <taxon>Pezizomycotina</taxon>
        <taxon>Eurotiomycetes</taxon>
        <taxon>Eurotiomycetidae</taxon>
        <taxon>Eurotiales</taxon>
        <taxon>Trichocomaceae</taxon>
        <taxon>Rasamsonia</taxon>
    </lineage>
</organism>
<dbReference type="AlphaFoldDB" id="A0A0F4YJM8"/>
<dbReference type="NCBIfam" id="NF038283">
    <property type="entry name" value="viperin_w_prok"/>
    <property type="match status" value="1"/>
</dbReference>
<feature type="non-terminal residue" evidence="9">
    <location>
        <position position="1"/>
    </location>
</feature>
<accession>A0A0F4YJM8</accession>
<evidence type="ECO:0000256" key="5">
    <source>
        <dbReference type="ARBA" id="ARBA00023004"/>
    </source>
</evidence>
<comment type="caution">
    <text evidence="9">The sequence shown here is derived from an EMBL/GenBank/DDBJ whole genome shotgun (WGS) entry which is preliminary data.</text>
</comment>
<name>A0A0F4YJM8_RASE3</name>
<keyword evidence="6" id="KW-0411">Iron-sulfur</keyword>
<keyword evidence="4" id="KW-0479">Metal-binding</keyword>
<evidence type="ECO:0000313" key="9">
    <source>
        <dbReference type="EMBL" id="KKA18497.1"/>
    </source>
</evidence>
<dbReference type="SUPFAM" id="SSF102114">
    <property type="entry name" value="Radical SAM enzymes"/>
    <property type="match status" value="1"/>
</dbReference>
<sequence length="259" mass="29741">QRGLRMLQRAGMRKINFAGGEPLLYPQLLSKLVAFCKEELHLESVSIVTNGSKLTERFMAKAAKHIDIIAVSCDSFDEQVNIQIGRGQGSHLAQVQEVARLCKKYKVKFKLNTVVNRYNVHEDMNKHIQALQPYRWKCFQVLVIEGENDSNSTIRDARRFQISDEEFWQFCDRHSNNKCMVPEPNNIMRSSYLILDEYMRFLNKGTGAPTESILDVGVSRALANVYWDQDSFYERGGIYDWTKDVGEGCGSEKNPALEF</sequence>
<evidence type="ECO:0000256" key="6">
    <source>
        <dbReference type="ARBA" id="ARBA00023014"/>
    </source>
</evidence>
<evidence type="ECO:0000313" key="10">
    <source>
        <dbReference type="Proteomes" id="UP000053958"/>
    </source>
</evidence>
<dbReference type="InterPro" id="IPR051196">
    <property type="entry name" value="RSAD2/Viperin_antiviral"/>
</dbReference>
<gene>
    <name evidence="9" type="ORF">T310_7557</name>
</gene>
<dbReference type="STRING" id="1408163.A0A0F4YJM8"/>
<evidence type="ECO:0000256" key="7">
    <source>
        <dbReference type="ARBA" id="ARBA00023118"/>
    </source>
</evidence>
<reference evidence="9 10" key="1">
    <citation type="submission" date="2015-04" db="EMBL/GenBank/DDBJ databases">
        <authorList>
            <person name="Heijne W.H."/>
            <person name="Fedorova N.D."/>
            <person name="Nierman W.C."/>
            <person name="Vollebregt A.W."/>
            <person name="Zhao Z."/>
            <person name="Wu L."/>
            <person name="Kumar M."/>
            <person name="Stam H."/>
            <person name="van den Berg M.A."/>
            <person name="Pel H.J."/>
        </authorList>
    </citation>
    <scope>NUCLEOTIDE SEQUENCE [LARGE SCALE GENOMIC DNA]</scope>
    <source>
        <strain evidence="9 10">CBS 393.64</strain>
    </source>
</reference>
<evidence type="ECO:0000256" key="4">
    <source>
        <dbReference type="ARBA" id="ARBA00022723"/>
    </source>
</evidence>
<feature type="domain" description="Radical SAM core" evidence="8">
    <location>
        <begin position="1"/>
        <end position="173"/>
    </location>
</feature>
<dbReference type="EMBL" id="LASV01000450">
    <property type="protein sequence ID" value="KKA18497.1"/>
    <property type="molecule type" value="Genomic_DNA"/>
</dbReference>
<dbReference type="GO" id="GO:0051539">
    <property type="term" value="F:4 iron, 4 sulfur cluster binding"/>
    <property type="evidence" value="ECO:0007669"/>
    <property type="project" value="UniProtKB-KW"/>
</dbReference>
<dbReference type="PANTHER" id="PTHR21339:SF0">
    <property type="entry name" value="S-ADENOSYLMETHIONINE-DEPENDENT NUCLEOTIDE DEHYDRATASE RSAD2"/>
    <property type="match status" value="1"/>
</dbReference>
<evidence type="ECO:0000256" key="1">
    <source>
        <dbReference type="ARBA" id="ARBA00001966"/>
    </source>
</evidence>
<dbReference type="Gene3D" id="3.20.20.70">
    <property type="entry name" value="Aldolase class I"/>
    <property type="match status" value="1"/>
</dbReference>
<dbReference type="InterPro" id="IPR013785">
    <property type="entry name" value="Aldolase_TIM"/>
</dbReference>
<dbReference type="Proteomes" id="UP000053958">
    <property type="component" value="Unassembled WGS sequence"/>
</dbReference>
<dbReference type="InterPro" id="IPR007197">
    <property type="entry name" value="rSAM"/>
</dbReference>
<dbReference type="CDD" id="cd01335">
    <property type="entry name" value="Radical_SAM"/>
    <property type="match status" value="1"/>
</dbReference>
<dbReference type="Pfam" id="PF04055">
    <property type="entry name" value="Radical_SAM"/>
    <property type="match status" value="1"/>
</dbReference>
<dbReference type="GO" id="GO:0046872">
    <property type="term" value="F:metal ion binding"/>
    <property type="evidence" value="ECO:0007669"/>
    <property type="project" value="UniProtKB-KW"/>
</dbReference>
<dbReference type="RefSeq" id="XP_013325109.1">
    <property type="nucleotide sequence ID" value="XM_013469655.1"/>
</dbReference>
<dbReference type="InterPro" id="IPR058240">
    <property type="entry name" value="rSAM_sf"/>
</dbReference>
<proteinExistence type="predicted"/>
<dbReference type="PROSITE" id="PS51918">
    <property type="entry name" value="RADICAL_SAM"/>
    <property type="match status" value="1"/>
</dbReference>
<dbReference type="GO" id="GO:0003824">
    <property type="term" value="F:catalytic activity"/>
    <property type="evidence" value="ECO:0007669"/>
    <property type="project" value="InterPro"/>
</dbReference>
<evidence type="ECO:0000256" key="2">
    <source>
        <dbReference type="ARBA" id="ARBA00022485"/>
    </source>
</evidence>
<protein>
    <recommendedName>
        <fullName evidence="8">Radical SAM core domain-containing protein</fullName>
    </recommendedName>
</protein>
<comment type="cofactor">
    <cofactor evidence="1">
        <name>[4Fe-4S] cluster</name>
        <dbReference type="ChEBI" id="CHEBI:49883"/>
    </cofactor>
</comment>